<keyword evidence="1" id="KW-0472">Membrane</keyword>
<evidence type="ECO:0000313" key="2">
    <source>
        <dbReference type="EMBL" id="KAF7413609.1"/>
    </source>
</evidence>
<accession>A0A834KYR8</accession>
<keyword evidence="1" id="KW-1133">Transmembrane helix</keyword>
<dbReference type="EMBL" id="JACSDZ010000002">
    <property type="protein sequence ID" value="KAF7413609.1"/>
    <property type="molecule type" value="Genomic_DNA"/>
</dbReference>
<keyword evidence="1" id="KW-0812">Transmembrane</keyword>
<keyword evidence="3" id="KW-1185">Reference proteome</keyword>
<sequence length="98" mass="11047">MCTRLRLAEMSRISNRVVSTIAASIGILLLVIFLVILWTGSWNTRVIEKTNKEVIGYGMRNSSEQSISVFHLIEEDTNVLNTTINEKTTTTAFNELNN</sequence>
<proteinExistence type="predicted"/>
<feature type="transmembrane region" description="Helical" evidence="1">
    <location>
        <begin position="21"/>
        <end position="42"/>
    </location>
</feature>
<dbReference type="Proteomes" id="UP000617340">
    <property type="component" value="Unassembled WGS sequence"/>
</dbReference>
<evidence type="ECO:0000313" key="3">
    <source>
        <dbReference type="Proteomes" id="UP000617340"/>
    </source>
</evidence>
<reference evidence="2" key="1">
    <citation type="journal article" date="2020" name="G3 (Bethesda)">
        <title>High-Quality Assemblies for Three Invasive Social Wasps from the &lt;i&gt;Vespula&lt;/i&gt; Genus.</title>
        <authorList>
            <person name="Harrop T.W.R."/>
            <person name="Guhlin J."/>
            <person name="McLaughlin G.M."/>
            <person name="Permina E."/>
            <person name="Stockwell P."/>
            <person name="Gilligan J."/>
            <person name="Le Lec M.F."/>
            <person name="Gruber M.A.M."/>
            <person name="Quinn O."/>
            <person name="Lovegrove M."/>
            <person name="Duncan E.J."/>
            <person name="Remnant E.J."/>
            <person name="Van Eeckhoven J."/>
            <person name="Graham B."/>
            <person name="Knapp R.A."/>
            <person name="Langford K.W."/>
            <person name="Kronenberg Z."/>
            <person name="Press M.O."/>
            <person name="Eacker S.M."/>
            <person name="Wilson-Rankin E.E."/>
            <person name="Purcell J."/>
            <person name="Lester P.J."/>
            <person name="Dearden P.K."/>
        </authorList>
    </citation>
    <scope>NUCLEOTIDE SEQUENCE</scope>
    <source>
        <strain evidence="2">Linc-1</strain>
    </source>
</reference>
<name>A0A834KYR8_VESGE</name>
<organism evidence="2 3">
    <name type="scientific">Vespula germanica</name>
    <name type="common">German yellow jacket</name>
    <name type="synonym">Paravespula germanica</name>
    <dbReference type="NCBI Taxonomy" id="30212"/>
    <lineage>
        <taxon>Eukaryota</taxon>
        <taxon>Metazoa</taxon>
        <taxon>Ecdysozoa</taxon>
        <taxon>Arthropoda</taxon>
        <taxon>Hexapoda</taxon>
        <taxon>Insecta</taxon>
        <taxon>Pterygota</taxon>
        <taxon>Neoptera</taxon>
        <taxon>Endopterygota</taxon>
        <taxon>Hymenoptera</taxon>
        <taxon>Apocrita</taxon>
        <taxon>Aculeata</taxon>
        <taxon>Vespoidea</taxon>
        <taxon>Vespidae</taxon>
        <taxon>Vespinae</taxon>
        <taxon>Vespula</taxon>
    </lineage>
</organism>
<gene>
    <name evidence="2" type="ORF">HZH68_002098</name>
</gene>
<comment type="caution">
    <text evidence="2">The sequence shown here is derived from an EMBL/GenBank/DDBJ whole genome shotgun (WGS) entry which is preliminary data.</text>
</comment>
<dbReference type="AlphaFoldDB" id="A0A834KYR8"/>
<protein>
    <submittedName>
        <fullName evidence="2">Uncharacterized protein</fullName>
    </submittedName>
</protein>
<evidence type="ECO:0000256" key="1">
    <source>
        <dbReference type="SAM" id="Phobius"/>
    </source>
</evidence>